<evidence type="ECO:0000256" key="6">
    <source>
        <dbReference type="ARBA" id="ARBA00022833"/>
    </source>
</evidence>
<keyword evidence="6" id="KW-0862">Zinc</keyword>
<feature type="compositionally biased region" description="Basic residues" evidence="9">
    <location>
        <begin position="463"/>
        <end position="486"/>
    </location>
</feature>
<dbReference type="InterPro" id="IPR013083">
    <property type="entry name" value="Znf_RING/FYVE/PHD"/>
</dbReference>
<dbReference type="InterPro" id="IPR000219">
    <property type="entry name" value="DH_dom"/>
</dbReference>
<evidence type="ECO:0000259" key="12">
    <source>
        <dbReference type="PROSITE" id="PS50178"/>
    </source>
</evidence>
<dbReference type="SMART" id="SM00064">
    <property type="entry name" value="FYVE"/>
    <property type="match status" value="1"/>
</dbReference>
<evidence type="ECO:0000256" key="5">
    <source>
        <dbReference type="ARBA" id="ARBA00022771"/>
    </source>
</evidence>
<organism evidence="13 14">
    <name type="scientific">Anaeramoeba flamelloides</name>
    <dbReference type="NCBI Taxonomy" id="1746091"/>
    <lineage>
        <taxon>Eukaryota</taxon>
        <taxon>Metamonada</taxon>
        <taxon>Anaeramoebidae</taxon>
        <taxon>Anaeramoeba</taxon>
    </lineage>
</organism>
<evidence type="ECO:0000256" key="9">
    <source>
        <dbReference type="SAM" id="MobiDB-lite"/>
    </source>
</evidence>
<dbReference type="Pfam" id="PF00621">
    <property type="entry name" value="RhoGEF"/>
    <property type="match status" value="1"/>
</dbReference>
<feature type="compositionally biased region" description="Acidic residues" evidence="9">
    <location>
        <begin position="572"/>
        <end position="592"/>
    </location>
</feature>
<dbReference type="SUPFAM" id="SSF50729">
    <property type="entry name" value="PH domain-like"/>
    <property type="match status" value="1"/>
</dbReference>
<evidence type="ECO:0000313" key="14">
    <source>
        <dbReference type="Proteomes" id="UP001146793"/>
    </source>
</evidence>
<dbReference type="Pfam" id="PF22697">
    <property type="entry name" value="SOS1_NGEF_PH"/>
    <property type="match status" value="1"/>
</dbReference>
<sequence length="664" mass="77384">MSENSNSESSYTDSETTSSSSDSEFSILDKRLLICKEILRFERNFINCIDILVRVFYQKLKRQSKSNEDIITPKQVKNIFSNSRSILLEHVNFLHSFEYKLLIWKEDIEIGQLFSSTKSHLKQYLAYYQNYLKALFDLKKCEQSTAFCELIDQLETNNLANFHDLLKEPTKYIYEYKDLVLKLLKQTKPKHSDHKILSQLLITIDESIAVINNKKKRKLNEIQSKERKTLENIQKRFVSKIKIISRERWLIFEGSLTKISRSQKQKRHFFLFNDILVVGSPHPIKKNQLNLHYILNLENVKLENKEDSVDLKNSFSLKSGGKTFTVFAKDSITKKKWILYLKTVINRMKKNKGIKQDSVFVNDTKKKKKISIKKCIYCKNQFTITRKKHKCKNCEKIICDNCSPYKMILKHIANKVVRVCKNCYLELEDSIENSALGIMKTKSVPMKQFRKTSHQSYPEKLMKKNIQKSKIKPIPRKKRSNAKKNTKQSTHNLQNDRISSSTLPRTNNINSNESTTSLDHKKNEEIVIDLNSDSEYETGMGSFTSRDQAKRNSEIPITVTDKYYSFVPFDLTDSEDETETEDDFETETETEDTLALKSDSEVDTEIDTLSDTEKNGMTESNTEPDTDQDSDKKNSQNSEFENVEKFNSNKNSLSNSEQDSNIKK</sequence>
<comment type="caution">
    <text evidence="13">The sequence shown here is derived from an EMBL/GenBank/DDBJ whole genome shotgun (WGS) entry which is preliminary data.</text>
</comment>
<feature type="compositionally biased region" description="Acidic residues" evidence="9">
    <location>
        <begin position="601"/>
        <end position="610"/>
    </location>
</feature>
<dbReference type="Gene3D" id="3.30.40.10">
    <property type="entry name" value="Zinc/RING finger domain, C3HC4 (zinc finger)"/>
    <property type="match status" value="1"/>
</dbReference>
<dbReference type="InterPro" id="IPR035899">
    <property type="entry name" value="DBL_dom_sf"/>
</dbReference>
<evidence type="ECO:0000256" key="3">
    <source>
        <dbReference type="ARBA" id="ARBA00022658"/>
    </source>
</evidence>
<keyword evidence="7" id="KW-0206">Cytoskeleton</keyword>
<dbReference type="GO" id="GO:0005737">
    <property type="term" value="C:cytoplasm"/>
    <property type="evidence" value="ECO:0007669"/>
    <property type="project" value="TreeGrafter"/>
</dbReference>
<evidence type="ECO:0000256" key="7">
    <source>
        <dbReference type="ARBA" id="ARBA00023212"/>
    </source>
</evidence>
<feature type="domain" description="PH" evidence="10">
    <location>
        <begin position="249"/>
        <end position="346"/>
    </location>
</feature>
<feature type="region of interest" description="Disordered" evidence="9">
    <location>
        <begin position="571"/>
        <end position="664"/>
    </location>
</feature>
<reference evidence="13" key="1">
    <citation type="submission" date="2022-08" db="EMBL/GenBank/DDBJ databases">
        <title>Novel sulphate-reducing endosymbionts in the free-living metamonad Anaeramoeba.</title>
        <authorList>
            <person name="Jerlstrom-Hultqvist J."/>
            <person name="Cepicka I."/>
            <person name="Gallot-Lavallee L."/>
            <person name="Salas-Leiva D."/>
            <person name="Curtis B.A."/>
            <person name="Zahonova K."/>
            <person name="Pipaliya S."/>
            <person name="Dacks J."/>
            <person name="Roger A.J."/>
        </authorList>
    </citation>
    <scope>NUCLEOTIDE SEQUENCE</scope>
    <source>
        <strain evidence="13">Busselton2</strain>
    </source>
</reference>
<dbReference type="GO" id="GO:0005856">
    <property type="term" value="C:cytoskeleton"/>
    <property type="evidence" value="ECO:0007669"/>
    <property type="project" value="UniProtKB-SubCell"/>
</dbReference>
<feature type="domain" description="FYVE-type" evidence="12">
    <location>
        <begin position="369"/>
        <end position="428"/>
    </location>
</feature>
<keyword evidence="3" id="KW-0344">Guanine-nucleotide releasing factor</keyword>
<proteinExistence type="predicted"/>
<dbReference type="InterPro" id="IPR051092">
    <property type="entry name" value="FYVE_RhoGEF_PH"/>
</dbReference>
<feature type="compositionally biased region" description="Low complexity" evidence="9">
    <location>
        <begin position="506"/>
        <end position="517"/>
    </location>
</feature>
<dbReference type="PROSITE" id="PS50178">
    <property type="entry name" value="ZF_FYVE"/>
    <property type="match status" value="1"/>
</dbReference>
<evidence type="ECO:0000259" key="10">
    <source>
        <dbReference type="PROSITE" id="PS50003"/>
    </source>
</evidence>
<dbReference type="InterPro" id="IPR055251">
    <property type="entry name" value="SOS1_NGEF_PH"/>
</dbReference>
<dbReference type="AlphaFoldDB" id="A0AAV7YI17"/>
<dbReference type="InterPro" id="IPR001849">
    <property type="entry name" value="PH_domain"/>
</dbReference>
<gene>
    <name evidence="13" type="ORF">M0812_25792</name>
</gene>
<keyword evidence="4" id="KW-0479">Metal-binding</keyword>
<feature type="region of interest" description="Disordered" evidence="9">
    <location>
        <begin position="1"/>
        <end position="21"/>
    </location>
</feature>
<dbReference type="SUPFAM" id="SSF48065">
    <property type="entry name" value="DBL homology domain (DH-domain)"/>
    <property type="match status" value="1"/>
</dbReference>
<evidence type="ECO:0000259" key="11">
    <source>
        <dbReference type="PROSITE" id="PS50010"/>
    </source>
</evidence>
<dbReference type="Gene3D" id="1.20.900.10">
    <property type="entry name" value="Dbl homology (DH) domain"/>
    <property type="match status" value="1"/>
</dbReference>
<dbReference type="EMBL" id="JANTQA010000060">
    <property type="protein sequence ID" value="KAJ3428160.1"/>
    <property type="molecule type" value="Genomic_DNA"/>
</dbReference>
<dbReference type="SUPFAM" id="SSF57903">
    <property type="entry name" value="FYVE/PHD zinc finger"/>
    <property type="match status" value="1"/>
</dbReference>
<evidence type="ECO:0000256" key="1">
    <source>
        <dbReference type="ARBA" id="ARBA00004245"/>
    </source>
</evidence>
<dbReference type="CDD" id="cd00065">
    <property type="entry name" value="FYVE_like_SF"/>
    <property type="match status" value="1"/>
</dbReference>
<dbReference type="Proteomes" id="UP001146793">
    <property type="component" value="Unassembled WGS sequence"/>
</dbReference>
<feature type="region of interest" description="Disordered" evidence="9">
    <location>
        <begin position="447"/>
        <end position="523"/>
    </location>
</feature>
<dbReference type="Pfam" id="PF01363">
    <property type="entry name" value="FYVE"/>
    <property type="match status" value="1"/>
</dbReference>
<keyword evidence="2" id="KW-0963">Cytoplasm</keyword>
<dbReference type="PANTHER" id="PTHR12673:SF159">
    <property type="entry name" value="LD03170P"/>
    <property type="match status" value="1"/>
</dbReference>
<dbReference type="InterPro" id="IPR017455">
    <property type="entry name" value="Znf_FYVE-rel"/>
</dbReference>
<dbReference type="PROSITE" id="PS50010">
    <property type="entry name" value="DH_2"/>
    <property type="match status" value="1"/>
</dbReference>
<keyword evidence="5 8" id="KW-0863">Zinc-finger</keyword>
<feature type="domain" description="DH" evidence="11">
    <location>
        <begin position="30"/>
        <end position="214"/>
    </location>
</feature>
<feature type="compositionally biased region" description="Polar residues" evidence="9">
    <location>
        <begin position="487"/>
        <end position="505"/>
    </location>
</feature>
<comment type="subcellular location">
    <subcellularLocation>
        <location evidence="1">Cytoplasm</location>
        <location evidence="1">Cytoskeleton</location>
    </subcellularLocation>
</comment>
<dbReference type="InterPro" id="IPR011011">
    <property type="entry name" value="Znf_FYVE_PHD"/>
</dbReference>
<dbReference type="PANTHER" id="PTHR12673">
    <property type="entry name" value="FACIOGENITAL DYSPLASIA PROTEIN"/>
    <property type="match status" value="1"/>
</dbReference>
<evidence type="ECO:0000256" key="8">
    <source>
        <dbReference type="PROSITE-ProRule" id="PRU00091"/>
    </source>
</evidence>
<dbReference type="Gene3D" id="2.30.29.30">
    <property type="entry name" value="Pleckstrin-homology domain (PH domain)/Phosphotyrosine-binding domain (PTB)"/>
    <property type="match status" value="1"/>
</dbReference>
<dbReference type="PROSITE" id="PS50003">
    <property type="entry name" value="PH_DOMAIN"/>
    <property type="match status" value="1"/>
</dbReference>
<dbReference type="SMART" id="SM00325">
    <property type="entry name" value="RhoGEF"/>
    <property type="match status" value="1"/>
</dbReference>
<name>A0AAV7YI17_9EUKA</name>
<evidence type="ECO:0000256" key="4">
    <source>
        <dbReference type="ARBA" id="ARBA00022723"/>
    </source>
</evidence>
<dbReference type="GO" id="GO:0008270">
    <property type="term" value="F:zinc ion binding"/>
    <property type="evidence" value="ECO:0007669"/>
    <property type="project" value="UniProtKB-KW"/>
</dbReference>
<accession>A0AAV7YI17</accession>
<dbReference type="InterPro" id="IPR000306">
    <property type="entry name" value="Znf_FYVE"/>
</dbReference>
<protein>
    <submittedName>
        <fullName evidence="13">Faciogenital dysplasia protein</fullName>
    </submittedName>
</protein>
<dbReference type="GO" id="GO:0005085">
    <property type="term" value="F:guanyl-nucleotide exchange factor activity"/>
    <property type="evidence" value="ECO:0007669"/>
    <property type="project" value="UniProtKB-KW"/>
</dbReference>
<evidence type="ECO:0000313" key="13">
    <source>
        <dbReference type="EMBL" id="KAJ3428160.1"/>
    </source>
</evidence>
<dbReference type="SMART" id="SM00233">
    <property type="entry name" value="PH"/>
    <property type="match status" value="1"/>
</dbReference>
<evidence type="ECO:0000256" key="2">
    <source>
        <dbReference type="ARBA" id="ARBA00022490"/>
    </source>
</evidence>
<dbReference type="InterPro" id="IPR011993">
    <property type="entry name" value="PH-like_dom_sf"/>
</dbReference>